<feature type="transmembrane region" description="Helical" evidence="9">
    <location>
        <begin position="30"/>
        <end position="51"/>
    </location>
</feature>
<feature type="transmembrane region" description="Helical" evidence="9">
    <location>
        <begin position="148"/>
        <end position="167"/>
    </location>
</feature>
<dbReference type="Pfam" id="PF02653">
    <property type="entry name" value="BPD_transp_2"/>
    <property type="match status" value="1"/>
</dbReference>
<protein>
    <recommendedName>
        <fullName evidence="8">Autoinducer 2 import system permease protein LsrD</fullName>
    </recommendedName>
</protein>
<feature type="transmembrane region" description="Helical" evidence="9">
    <location>
        <begin position="179"/>
        <end position="201"/>
    </location>
</feature>
<dbReference type="PANTHER" id="PTHR32196">
    <property type="entry name" value="ABC TRANSPORTER PERMEASE PROTEIN YPHD-RELATED-RELATED"/>
    <property type="match status" value="1"/>
</dbReference>
<evidence type="ECO:0000313" key="11">
    <source>
        <dbReference type="Proteomes" id="UP001332192"/>
    </source>
</evidence>
<feature type="transmembrane region" description="Helical" evidence="9">
    <location>
        <begin position="63"/>
        <end position="81"/>
    </location>
</feature>
<evidence type="ECO:0000256" key="4">
    <source>
        <dbReference type="ARBA" id="ARBA00022519"/>
    </source>
</evidence>
<evidence type="ECO:0000256" key="3">
    <source>
        <dbReference type="ARBA" id="ARBA00022475"/>
    </source>
</evidence>
<name>A0ABZ1BXE1_9FIRM</name>
<keyword evidence="7 9" id="KW-0472">Membrane</keyword>
<evidence type="ECO:0000256" key="8">
    <source>
        <dbReference type="ARBA" id="ARBA00039381"/>
    </source>
</evidence>
<keyword evidence="6 9" id="KW-1133">Transmembrane helix</keyword>
<feature type="transmembrane region" description="Helical" evidence="9">
    <location>
        <begin position="232"/>
        <end position="254"/>
    </location>
</feature>
<keyword evidence="11" id="KW-1185">Reference proteome</keyword>
<dbReference type="InterPro" id="IPR001851">
    <property type="entry name" value="ABC_transp_permease"/>
</dbReference>
<evidence type="ECO:0000256" key="6">
    <source>
        <dbReference type="ARBA" id="ARBA00022989"/>
    </source>
</evidence>
<evidence type="ECO:0000256" key="2">
    <source>
        <dbReference type="ARBA" id="ARBA00022448"/>
    </source>
</evidence>
<proteinExistence type="predicted"/>
<feature type="transmembrane region" description="Helical" evidence="9">
    <location>
        <begin position="311"/>
        <end position="330"/>
    </location>
</feature>
<evidence type="ECO:0000256" key="1">
    <source>
        <dbReference type="ARBA" id="ARBA00004651"/>
    </source>
</evidence>
<dbReference type="CDD" id="cd06579">
    <property type="entry name" value="TM_PBP1_transp_AraH_like"/>
    <property type="match status" value="1"/>
</dbReference>
<dbReference type="PANTHER" id="PTHR32196:SF71">
    <property type="entry name" value="AUTOINDUCER 2 IMPORT SYSTEM PERMEASE PROTEIN LSRD"/>
    <property type="match status" value="1"/>
</dbReference>
<dbReference type="RefSeq" id="WP_324716064.1">
    <property type="nucleotide sequence ID" value="NZ_CP141615.1"/>
</dbReference>
<gene>
    <name evidence="10" type="ORF">U7230_11955</name>
</gene>
<comment type="subcellular location">
    <subcellularLocation>
        <location evidence="1">Cell membrane</location>
        <topology evidence="1">Multi-pass membrane protein</topology>
    </subcellularLocation>
</comment>
<evidence type="ECO:0000256" key="9">
    <source>
        <dbReference type="SAM" id="Phobius"/>
    </source>
</evidence>
<organism evidence="10 11">
    <name type="scientific">Carboxydichorda subterranea</name>
    <dbReference type="NCBI Taxonomy" id="3109565"/>
    <lineage>
        <taxon>Bacteria</taxon>
        <taxon>Bacillati</taxon>
        <taxon>Bacillota</taxon>
        <taxon>Limnochordia</taxon>
        <taxon>Limnochordales</taxon>
        <taxon>Geochordaceae</taxon>
        <taxon>Carboxydichorda</taxon>
    </lineage>
</organism>
<accession>A0ABZ1BXE1</accession>
<dbReference type="EMBL" id="CP141615">
    <property type="protein sequence ID" value="WRP16792.1"/>
    <property type="molecule type" value="Genomic_DNA"/>
</dbReference>
<keyword evidence="2" id="KW-0813">Transport</keyword>
<dbReference type="Proteomes" id="UP001332192">
    <property type="component" value="Chromosome"/>
</dbReference>
<evidence type="ECO:0000256" key="7">
    <source>
        <dbReference type="ARBA" id="ARBA00023136"/>
    </source>
</evidence>
<evidence type="ECO:0000313" key="10">
    <source>
        <dbReference type="EMBL" id="WRP16792.1"/>
    </source>
</evidence>
<reference evidence="10 11" key="1">
    <citation type="journal article" date="2024" name="Front. Microbiol.">
        <title>Novel thermophilic genera Geochorda gen. nov. and Carboxydochorda gen. nov. from the deep terrestrial subsurface reveal the ecophysiological diversity in the class Limnochordia.</title>
        <authorList>
            <person name="Karnachuk O.V."/>
            <person name="Lukina A.P."/>
            <person name="Avakyan M.R."/>
            <person name="Kadnikov V.V."/>
            <person name="Begmatov S."/>
            <person name="Beletsky A.V."/>
            <person name="Vlasova K.G."/>
            <person name="Novikov A.A."/>
            <person name="Shcherbakova V.A."/>
            <person name="Mardanov A.V."/>
            <person name="Ravin N.V."/>
        </authorList>
    </citation>
    <scope>NUCLEOTIDE SEQUENCE [LARGE SCALE GENOMIC DNA]</scope>
    <source>
        <strain evidence="10 11">L945</strain>
    </source>
</reference>
<feature type="transmembrane region" description="Helical" evidence="9">
    <location>
        <begin position="112"/>
        <end position="136"/>
    </location>
</feature>
<evidence type="ECO:0000256" key="5">
    <source>
        <dbReference type="ARBA" id="ARBA00022692"/>
    </source>
</evidence>
<sequence length="336" mass="34517">MIGSSPAPAAPGAAAAPRVAVVRALLAERVWLLVLLIVLTLIVQGAIVPGFLNGYNLLNTLQYGVEIGLLAIAETLVIISGGGGIDLSVGSQVSLASIVLGVLVIRLHQDLWLSVAAVMLLGLLMGAVNGGMVAYVGIPPLLATLGTMYVYSSLALVLTGGIPVSGFPPEFFGIGQGTAVGIPNQVLWIFLPVVVLLGLLAHRSVLGRHLFGVGANETAARFAGIDVRAVRFWVYVVAGFLAALGAVIMTSRVATAKPDAGLGYELRAITVAVLGGTDIFGGRGSVAGTVMAILLITLLSNGLDLAMVHPIWQVGMLGAVLIAGVLLNNWTAARQR</sequence>
<keyword evidence="5 9" id="KW-0812">Transmembrane</keyword>
<feature type="transmembrane region" description="Helical" evidence="9">
    <location>
        <begin position="87"/>
        <end position="105"/>
    </location>
</feature>
<keyword evidence="3" id="KW-1003">Cell membrane</keyword>
<keyword evidence="4" id="KW-0997">Cell inner membrane</keyword>